<evidence type="ECO:0000313" key="4">
    <source>
        <dbReference type="Proteomes" id="UP000284706"/>
    </source>
</evidence>
<sequence length="285" mass="31306">MKLAFTLLGAATAVLQASAGTSPPVRAALRSSWPAPPFLAEILMLLTTENRETVALEHPNGFFTYLEALTAPSSHISPSLSPEALHQAALQAAADNGLLNEPGSLEMVQMQLAMHAAAPKLEAFYNYYADQHNGSSGTQCGSWVDWYGEVVCDVEALAQLAGKEAIDAPDAPPPQPRPQILTFDHIFPPPQDILDRPPRTAILYASLTSKNFRELHTYLLKLTNRPDSHVEYVFRHIPPPSASENKEKNYLSGYGVALDLKKTDYLAVDDRQLGRFDSYFWTALC</sequence>
<comment type="caution">
    <text evidence="3">The sequence shown here is derived from an EMBL/GenBank/DDBJ whole genome shotgun (WGS) entry which is preliminary data.</text>
</comment>
<accession>A0A409X0E8</accession>
<dbReference type="OrthoDB" id="27683at2759"/>
<feature type="domain" description="UGGT thioredoxin-like" evidence="2">
    <location>
        <begin position="47"/>
        <end position="244"/>
    </location>
</feature>
<evidence type="ECO:0000256" key="1">
    <source>
        <dbReference type="SAM" id="SignalP"/>
    </source>
</evidence>
<gene>
    <name evidence="3" type="ORF">CVT26_012844</name>
</gene>
<keyword evidence="4" id="KW-1185">Reference proteome</keyword>
<dbReference type="AlphaFoldDB" id="A0A409X0E8"/>
<evidence type="ECO:0000259" key="2">
    <source>
        <dbReference type="Pfam" id="PF18400"/>
    </source>
</evidence>
<protein>
    <recommendedName>
        <fullName evidence="2">UGGT thioredoxin-like domain-containing protein</fullName>
    </recommendedName>
</protein>
<dbReference type="Pfam" id="PF18400">
    <property type="entry name" value="Thioredoxin_12"/>
    <property type="match status" value="1"/>
</dbReference>
<evidence type="ECO:0000313" key="3">
    <source>
        <dbReference type="EMBL" id="PPQ84201.1"/>
    </source>
</evidence>
<keyword evidence="1" id="KW-0732">Signal</keyword>
<dbReference type="GO" id="GO:0003980">
    <property type="term" value="F:UDP-glucose:glycoprotein glucosyltransferase activity"/>
    <property type="evidence" value="ECO:0007669"/>
    <property type="project" value="InterPro"/>
</dbReference>
<feature type="chain" id="PRO_5019293674" description="UGGT thioredoxin-like domain-containing protein" evidence="1">
    <location>
        <begin position="20"/>
        <end position="285"/>
    </location>
</feature>
<dbReference type="GO" id="GO:0018279">
    <property type="term" value="P:protein N-linked glycosylation via asparagine"/>
    <property type="evidence" value="ECO:0007669"/>
    <property type="project" value="TreeGrafter"/>
</dbReference>
<dbReference type="PANTHER" id="PTHR11226">
    <property type="entry name" value="UDP-GLUCOSE GLYCOPROTEIN:GLUCOSYLTRANSFERASE"/>
    <property type="match status" value="1"/>
</dbReference>
<dbReference type="GO" id="GO:0005783">
    <property type="term" value="C:endoplasmic reticulum"/>
    <property type="evidence" value="ECO:0007669"/>
    <property type="project" value="TreeGrafter"/>
</dbReference>
<reference evidence="3 4" key="1">
    <citation type="journal article" date="2018" name="Evol. Lett.">
        <title>Horizontal gene cluster transfer increased hallucinogenic mushroom diversity.</title>
        <authorList>
            <person name="Reynolds H.T."/>
            <person name="Vijayakumar V."/>
            <person name="Gluck-Thaler E."/>
            <person name="Korotkin H.B."/>
            <person name="Matheny P.B."/>
            <person name="Slot J.C."/>
        </authorList>
    </citation>
    <scope>NUCLEOTIDE SEQUENCE [LARGE SCALE GENOMIC DNA]</scope>
    <source>
        <strain evidence="3 4">SRW20</strain>
    </source>
</reference>
<proteinExistence type="predicted"/>
<dbReference type="GO" id="GO:0051082">
    <property type="term" value="F:unfolded protein binding"/>
    <property type="evidence" value="ECO:0007669"/>
    <property type="project" value="TreeGrafter"/>
</dbReference>
<dbReference type="GO" id="GO:0036503">
    <property type="term" value="P:ERAD pathway"/>
    <property type="evidence" value="ECO:0007669"/>
    <property type="project" value="TreeGrafter"/>
</dbReference>
<feature type="signal peptide" evidence="1">
    <location>
        <begin position="1"/>
        <end position="19"/>
    </location>
</feature>
<dbReference type="InterPro" id="IPR040693">
    <property type="entry name" value="UGGT_TRXL_1"/>
</dbReference>
<dbReference type="InParanoid" id="A0A409X0E8"/>
<dbReference type="STRING" id="231916.A0A409X0E8"/>
<dbReference type="PANTHER" id="PTHR11226:SF0">
    <property type="entry name" value="UDP-GLUCOSE:GLYCOPROTEIN GLUCOSYLTRANSFERASE"/>
    <property type="match status" value="1"/>
</dbReference>
<name>A0A409X0E8_9AGAR</name>
<dbReference type="Proteomes" id="UP000284706">
    <property type="component" value="Unassembled WGS sequence"/>
</dbReference>
<dbReference type="InterPro" id="IPR009448">
    <property type="entry name" value="UDP-g_GGtrans"/>
</dbReference>
<dbReference type="EMBL" id="NHYE01004512">
    <property type="protein sequence ID" value="PPQ84201.1"/>
    <property type="molecule type" value="Genomic_DNA"/>
</dbReference>
<organism evidence="3 4">
    <name type="scientific">Gymnopilus dilepis</name>
    <dbReference type="NCBI Taxonomy" id="231916"/>
    <lineage>
        <taxon>Eukaryota</taxon>
        <taxon>Fungi</taxon>
        <taxon>Dikarya</taxon>
        <taxon>Basidiomycota</taxon>
        <taxon>Agaricomycotina</taxon>
        <taxon>Agaricomycetes</taxon>
        <taxon>Agaricomycetidae</taxon>
        <taxon>Agaricales</taxon>
        <taxon>Agaricineae</taxon>
        <taxon>Hymenogastraceae</taxon>
        <taxon>Gymnopilus</taxon>
    </lineage>
</organism>